<dbReference type="Gene3D" id="2.60.40.640">
    <property type="match status" value="1"/>
</dbReference>
<proteinExistence type="predicted"/>
<evidence type="ECO:0000313" key="2">
    <source>
        <dbReference type="EMBL" id="GJJ15860.1"/>
    </source>
</evidence>
<dbReference type="InterPro" id="IPR011021">
    <property type="entry name" value="Arrestin-like_N"/>
</dbReference>
<gene>
    <name evidence="2" type="ORF">Clacol_010138</name>
</gene>
<dbReference type="Proteomes" id="UP001050691">
    <property type="component" value="Unassembled WGS sequence"/>
</dbReference>
<keyword evidence="3" id="KW-1185">Reference proteome</keyword>
<dbReference type="EMBL" id="BPWL01000011">
    <property type="protein sequence ID" value="GJJ15860.1"/>
    <property type="molecule type" value="Genomic_DNA"/>
</dbReference>
<comment type="caution">
    <text evidence="2">The sequence shown here is derived from an EMBL/GenBank/DDBJ whole genome shotgun (WGS) entry which is preliminary data.</text>
</comment>
<dbReference type="Pfam" id="PF00339">
    <property type="entry name" value="Arrestin_N"/>
    <property type="match status" value="1"/>
</dbReference>
<dbReference type="InterPro" id="IPR014752">
    <property type="entry name" value="Arrestin-like_C"/>
</dbReference>
<name>A0AAV5ASZ2_9AGAM</name>
<reference evidence="2" key="1">
    <citation type="submission" date="2021-10" db="EMBL/GenBank/DDBJ databases">
        <title>De novo Genome Assembly of Clathrus columnatus (Basidiomycota, Fungi) Using Illumina and Nanopore Sequence Data.</title>
        <authorList>
            <person name="Ogiso-Tanaka E."/>
            <person name="Itagaki H."/>
            <person name="Hosoya T."/>
            <person name="Hosaka K."/>
        </authorList>
    </citation>
    <scope>NUCLEOTIDE SEQUENCE</scope>
    <source>
        <strain evidence="2">MO-923</strain>
    </source>
</reference>
<dbReference type="AlphaFoldDB" id="A0AAV5ASZ2"/>
<evidence type="ECO:0000313" key="3">
    <source>
        <dbReference type="Proteomes" id="UP001050691"/>
    </source>
</evidence>
<organism evidence="2 3">
    <name type="scientific">Clathrus columnatus</name>
    <dbReference type="NCBI Taxonomy" id="1419009"/>
    <lineage>
        <taxon>Eukaryota</taxon>
        <taxon>Fungi</taxon>
        <taxon>Dikarya</taxon>
        <taxon>Basidiomycota</taxon>
        <taxon>Agaricomycotina</taxon>
        <taxon>Agaricomycetes</taxon>
        <taxon>Phallomycetidae</taxon>
        <taxon>Phallales</taxon>
        <taxon>Clathraceae</taxon>
        <taxon>Clathrus</taxon>
    </lineage>
</organism>
<protein>
    <recommendedName>
        <fullName evidence="1">Arrestin-like N-terminal domain-containing protein</fullName>
    </recommendedName>
</protein>
<feature type="domain" description="Arrestin-like N-terminal" evidence="1">
    <location>
        <begin position="60"/>
        <end position="181"/>
    </location>
</feature>
<evidence type="ECO:0000259" key="1">
    <source>
        <dbReference type="Pfam" id="PF00339"/>
    </source>
</evidence>
<accession>A0AAV5ASZ2</accession>
<sequence>MDIQAPPSYEYVEPPPYAAHVNTASSPPAISPPQPELEHRYKGKNLVLCLGKNRFRTLIPVYRQNEHITGHVLIKRNIKKVKSIKVHIKGISVVRSSKGGSQQVSILEASQTLLEPLEGQQDITCMEGLYPFTFTLPSYVTGGMEPLPPSASFIHGGITTNVIYVIRVEMIRNGKFRANERWAWDFLRLSSKDLDVLICFESMPSL</sequence>